<reference evidence="2 3" key="1">
    <citation type="journal article" date="2018" name="Cell">
        <title>The Chara Genome: Secondary Complexity and Implications for Plant Terrestrialization.</title>
        <authorList>
            <person name="Nishiyama T."/>
            <person name="Sakayama H."/>
            <person name="Vries J.D."/>
            <person name="Buschmann H."/>
            <person name="Saint-Marcoux D."/>
            <person name="Ullrich K.K."/>
            <person name="Haas F.B."/>
            <person name="Vanderstraeten L."/>
            <person name="Becker D."/>
            <person name="Lang D."/>
            <person name="Vosolsobe S."/>
            <person name="Rombauts S."/>
            <person name="Wilhelmsson P.K.I."/>
            <person name="Janitza P."/>
            <person name="Kern R."/>
            <person name="Heyl A."/>
            <person name="Rumpler F."/>
            <person name="Villalobos L.I.A.C."/>
            <person name="Clay J.M."/>
            <person name="Skokan R."/>
            <person name="Toyoda A."/>
            <person name="Suzuki Y."/>
            <person name="Kagoshima H."/>
            <person name="Schijlen E."/>
            <person name="Tajeshwar N."/>
            <person name="Catarino B."/>
            <person name="Hetherington A.J."/>
            <person name="Saltykova A."/>
            <person name="Bonnot C."/>
            <person name="Breuninger H."/>
            <person name="Symeonidi A."/>
            <person name="Radhakrishnan G.V."/>
            <person name="Van Nieuwerburgh F."/>
            <person name="Deforce D."/>
            <person name="Chang C."/>
            <person name="Karol K.G."/>
            <person name="Hedrich R."/>
            <person name="Ulvskov P."/>
            <person name="Glockner G."/>
            <person name="Delwiche C.F."/>
            <person name="Petrasek J."/>
            <person name="Van de Peer Y."/>
            <person name="Friml J."/>
            <person name="Beilby M."/>
            <person name="Dolan L."/>
            <person name="Kohara Y."/>
            <person name="Sugano S."/>
            <person name="Fujiyama A."/>
            <person name="Delaux P.-M."/>
            <person name="Quint M."/>
            <person name="TheiBen G."/>
            <person name="Hagemann M."/>
            <person name="Harholt J."/>
            <person name="Dunand C."/>
            <person name="Zachgo S."/>
            <person name="Langdale J."/>
            <person name="Maumus F."/>
            <person name="Straeten D.V.D."/>
            <person name="Gould S.B."/>
            <person name="Rensing S.A."/>
        </authorList>
    </citation>
    <scope>NUCLEOTIDE SEQUENCE [LARGE SCALE GENOMIC DNA]</scope>
    <source>
        <strain evidence="2 3">S276</strain>
    </source>
</reference>
<proteinExistence type="predicted"/>
<organism evidence="2 3">
    <name type="scientific">Chara braunii</name>
    <name type="common">Braun's stonewort</name>
    <dbReference type="NCBI Taxonomy" id="69332"/>
    <lineage>
        <taxon>Eukaryota</taxon>
        <taxon>Viridiplantae</taxon>
        <taxon>Streptophyta</taxon>
        <taxon>Charophyceae</taxon>
        <taxon>Charales</taxon>
        <taxon>Characeae</taxon>
        <taxon>Chara</taxon>
    </lineage>
</organism>
<protein>
    <submittedName>
        <fullName evidence="2">Uncharacterized protein</fullName>
    </submittedName>
</protein>
<dbReference type="AlphaFoldDB" id="A0A388M6M2"/>
<evidence type="ECO:0000313" key="3">
    <source>
        <dbReference type="Proteomes" id="UP000265515"/>
    </source>
</evidence>
<evidence type="ECO:0000256" key="1">
    <source>
        <dbReference type="SAM" id="MobiDB-lite"/>
    </source>
</evidence>
<feature type="compositionally biased region" description="Basic and acidic residues" evidence="1">
    <location>
        <begin position="37"/>
        <end position="51"/>
    </location>
</feature>
<keyword evidence="3" id="KW-1185">Reference proteome</keyword>
<gene>
    <name evidence="2" type="ORF">CBR_g50249</name>
</gene>
<feature type="region of interest" description="Disordered" evidence="1">
    <location>
        <begin position="1"/>
        <end position="71"/>
    </location>
</feature>
<comment type="caution">
    <text evidence="2">The sequence shown here is derived from an EMBL/GenBank/DDBJ whole genome shotgun (WGS) entry which is preliminary data.</text>
</comment>
<accession>A0A388M6M2</accession>
<evidence type="ECO:0000313" key="2">
    <source>
        <dbReference type="EMBL" id="GBG90155.1"/>
    </source>
</evidence>
<dbReference type="Gramene" id="GBG90155">
    <property type="protein sequence ID" value="GBG90155"/>
    <property type="gene ID" value="CBR_g50249"/>
</dbReference>
<sequence length="162" mass="17823">MITPPLQKKVDAGGSRTAAGDHHTSADGVAKGVVEGRVGDVRREDGKRDERQEGDDADDRPLASTRKRTAKEVNLEERSKLWVDCNAFWGQGPEKPLREAIGDCADYFIAITNGDAGAEPLSMLIMPPNDVPLFKIDDPAQHEPALRRVRMVEKLVMRTIHG</sequence>
<dbReference type="Proteomes" id="UP000265515">
    <property type="component" value="Unassembled WGS sequence"/>
</dbReference>
<dbReference type="EMBL" id="BFEA01000790">
    <property type="protein sequence ID" value="GBG90155.1"/>
    <property type="molecule type" value="Genomic_DNA"/>
</dbReference>
<name>A0A388M6M2_CHABU</name>